<name>A0A4R2EJ55_9BACT</name>
<proteinExistence type="predicted"/>
<gene>
    <name evidence="1" type="ORF">CLV25_10933</name>
</gene>
<organism evidence="1 2">
    <name type="scientific">Acetobacteroides hydrogenigenes</name>
    <dbReference type="NCBI Taxonomy" id="979970"/>
    <lineage>
        <taxon>Bacteria</taxon>
        <taxon>Pseudomonadati</taxon>
        <taxon>Bacteroidota</taxon>
        <taxon>Bacteroidia</taxon>
        <taxon>Bacteroidales</taxon>
        <taxon>Rikenellaceae</taxon>
        <taxon>Acetobacteroides</taxon>
    </lineage>
</organism>
<dbReference type="Proteomes" id="UP000294830">
    <property type="component" value="Unassembled WGS sequence"/>
</dbReference>
<accession>A0A4R2EJ55</accession>
<evidence type="ECO:0000313" key="1">
    <source>
        <dbReference type="EMBL" id="TCN66404.1"/>
    </source>
</evidence>
<protein>
    <submittedName>
        <fullName evidence="1">Uncharacterized protein</fullName>
    </submittedName>
</protein>
<comment type="caution">
    <text evidence="1">The sequence shown here is derived from an EMBL/GenBank/DDBJ whole genome shotgun (WGS) entry which is preliminary data.</text>
</comment>
<reference evidence="1 2" key="1">
    <citation type="submission" date="2019-03" db="EMBL/GenBank/DDBJ databases">
        <title>Genomic Encyclopedia of Archaeal and Bacterial Type Strains, Phase II (KMG-II): from individual species to whole genera.</title>
        <authorList>
            <person name="Goeker M."/>
        </authorList>
    </citation>
    <scope>NUCLEOTIDE SEQUENCE [LARGE SCALE GENOMIC DNA]</scope>
    <source>
        <strain evidence="1 2">RL-C</strain>
    </source>
</reference>
<dbReference type="Pfam" id="PF19775">
    <property type="entry name" value="DUF6261"/>
    <property type="match status" value="1"/>
</dbReference>
<dbReference type="EMBL" id="SLWB01000009">
    <property type="protein sequence ID" value="TCN66404.1"/>
    <property type="molecule type" value="Genomic_DNA"/>
</dbReference>
<sequence>MKLTVALARTKLDDEIGYGYALISAAESLALPELLTSKPYLRLTEAHEKLSDGRYKPRKNAYTEELRDIDRRRDRSYRSLVLAIQSAACSGFADEEEAAKPLVALIEHYGSSFTRGSTGGESAYLNKLLVDLKSPSCAAAISQLGLEKKVAQIEELESEFARCQRLSDGDRGAKMHILSASTVRHDFEEAVRVFMVYLQAKLMEEDDERWSKFCGRVSTLNKELATREALRAAARKRKKKNEDIQP</sequence>
<evidence type="ECO:0000313" key="2">
    <source>
        <dbReference type="Proteomes" id="UP000294830"/>
    </source>
</evidence>
<keyword evidence="2" id="KW-1185">Reference proteome</keyword>
<dbReference type="InterPro" id="IPR046228">
    <property type="entry name" value="DUF6261"/>
</dbReference>
<dbReference type="AlphaFoldDB" id="A0A4R2EJ55"/>